<dbReference type="InterPro" id="IPR016059">
    <property type="entry name" value="DNA_ligase_ATP-dep_CS"/>
</dbReference>
<gene>
    <name evidence="12" type="ORF">MDA_GLEAN10005918</name>
</gene>
<evidence type="ECO:0000256" key="4">
    <source>
        <dbReference type="ARBA" id="ARBA00022741"/>
    </source>
</evidence>
<dbReference type="eggNOG" id="KOG0967">
    <property type="taxonomic scope" value="Eukaryota"/>
</dbReference>
<evidence type="ECO:0000256" key="1">
    <source>
        <dbReference type="ARBA" id="ARBA00007572"/>
    </source>
</evidence>
<keyword evidence="2 12" id="KW-0436">Ligase</keyword>
<dbReference type="PROSITE" id="PS00697">
    <property type="entry name" value="DNA_LIGASE_A1"/>
    <property type="match status" value="1"/>
</dbReference>
<dbReference type="Pfam" id="PF01068">
    <property type="entry name" value="DNA_ligase_A_M"/>
    <property type="match status" value="3"/>
</dbReference>
<accession>L5LH24</accession>
<evidence type="ECO:0000313" key="12">
    <source>
        <dbReference type="EMBL" id="ELK25477.1"/>
    </source>
</evidence>
<dbReference type="GO" id="GO:0006310">
    <property type="term" value="P:DNA recombination"/>
    <property type="evidence" value="ECO:0007669"/>
    <property type="project" value="UniProtKB-KW"/>
</dbReference>
<dbReference type="Gene3D" id="2.40.50.140">
    <property type="entry name" value="Nucleic acid-binding proteins"/>
    <property type="match status" value="3"/>
</dbReference>
<evidence type="ECO:0000256" key="5">
    <source>
        <dbReference type="ARBA" id="ARBA00022763"/>
    </source>
</evidence>
<protein>
    <submittedName>
        <fullName evidence="12">DNA ligase 1</fullName>
    </submittedName>
</protein>
<evidence type="ECO:0000256" key="9">
    <source>
        <dbReference type="ARBA" id="ARBA00023306"/>
    </source>
</evidence>
<dbReference type="Gene3D" id="1.10.3260.10">
    <property type="entry name" value="DNA ligase, ATP-dependent, N-terminal domain"/>
    <property type="match status" value="1"/>
</dbReference>
<proteinExistence type="inferred from homology"/>
<name>L5LH24_MYODS</name>
<keyword evidence="13" id="KW-1185">Reference proteome</keyword>
<dbReference type="GO" id="GO:0003677">
    <property type="term" value="F:DNA binding"/>
    <property type="evidence" value="ECO:0007669"/>
    <property type="project" value="InterPro"/>
</dbReference>
<dbReference type="CDD" id="cd07900">
    <property type="entry name" value="Adenylation_DNA_ligase_I_Euk"/>
    <property type="match status" value="1"/>
</dbReference>
<comment type="similarity">
    <text evidence="1">Belongs to the ATP-dependent DNA ligase family.</text>
</comment>
<dbReference type="Pfam" id="PF04675">
    <property type="entry name" value="DNA_ligase_A_N"/>
    <property type="match status" value="1"/>
</dbReference>
<dbReference type="Gene3D" id="3.30.1490.70">
    <property type="match status" value="1"/>
</dbReference>
<dbReference type="GO" id="GO:1903461">
    <property type="term" value="P:Okazaki fragment processing involved in mitotic DNA replication"/>
    <property type="evidence" value="ECO:0007669"/>
    <property type="project" value="TreeGrafter"/>
</dbReference>
<keyword evidence="7" id="KW-0233">DNA recombination</keyword>
<dbReference type="Gene3D" id="3.30.470.30">
    <property type="entry name" value="DNA ligase/mRNA capping enzyme"/>
    <property type="match status" value="3"/>
</dbReference>
<evidence type="ECO:0000313" key="13">
    <source>
        <dbReference type="Proteomes" id="UP000010556"/>
    </source>
</evidence>
<dbReference type="PANTHER" id="PTHR45674:SF4">
    <property type="entry name" value="DNA LIGASE 1"/>
    <property type="match status" value="1"/>
</dbReference>
<evidence type="ECO:0000259" key="11">
    <source>
        <dbReference type="PROSITE" id="PS50160"/>
    </source>
</evidence>
<dbReference type="InterPro" id="IPR050191">
    <property type="entry name" value="ATP-dep_DNA_ligase"/>
</dbReference>
<dbReference type="GO" id="GO:0005524">
    <property type="term" value="F:ATP binding"/>
    <property type="evidence" value="ECO:0007669"/>
    <property type="project" value="UniProtKB-KW"/>
</dbReference>
<dbReference type="PANTHER" id="PTHR45674">
    <property type="entry name" value="DNA LIGASE 1/3 FAMILY MEMBER"/>
    <property type="match status" value="1"/>
</dbReference>
<feature type="compositionally biased region" description="Basic residues" evidence="10">
    <location>
        <begin position="108"/>
        <end position="117"/>
    </location>
</feature>
<dbReference type="GO" id="GO:0003910">
    <property type="term" value="F:DNA ligase (ATP) activity"/>
    <property type="evidence" value="ECO:0007669"/>
    <property type="project" value="InterPro"/>
</dbReference>
<evidence type="ECO:0000256" key="10">
    <source>
        <dbReference type="SAM" id="MobiDB-lite"/>
    </source>
</evidence>
<dbReference type="PROSITE" id="PS50160">
    <property type="entry name" value="DNA_LIGASE_A3"/>
    <property type="match status" value="1"/>
</dbReference>
<dbReference type="AlphaFoldDB" id="L5LH24"/>
<feature type="compositionally biased region" description="Acidic residues" evidence="10">
    <location>
        <begin position="50"/>
        <end position="59"/>
    </location>
</feature>
<evidence type="ECO:0000256" key="7">
    <source>
        <dbReference type="ARBA" id="ARBA00023172"/>
    </source>
</evidence>
<evidence type="ECO:0000256" key="3">
    <source>
        <dbReference type="ARBA" id="ARBA00022618"/>
    </source>
</evidence>
<dbReference type="InterPro" id="IPR012340">
    <property type="entry name" value="NA-bd_OB-fold"/>
</dbReference>
<dbReference type="GO" id="GO:0051301">
    <property type="term" value="P:cell division"/>
    <property type="evidence" value="ECO:0007669"/>
    <property type="project" value="UniProtKB-KW"/>
</dbReference>
<reference evidence="13" key="1">
    <citation type="journal article" date="2013" name="Science">
        <title>Comparative analysis of bat genomes provides insight into the evolution of flight and immunity.</title>
        <authorList>
            <person name="Zhang G."/>
            <person name="Cowled C."/>
            <person name="Shi Z."/>
            <person name="Huang Z."/>
            <person name="Bishop-Lilly K.A."/>
            <person name="Fang X."/>
            <person name="Wynne J.W."/>
            <person name="Xiong Z."/>
            <person name="Baker M.L."/>
            <person name="Zhao W."/>
            <person name="Tachedjian M."/>
            <person name="Zhu Y."/>
            <person name="Zhou P."/>
            <person name="Jiang X."/>
            <person name="Ng J."/>
            <person name="Yang L."/>
            <person name="Wu L."/>
            <person name="Xiao J."/>
            <person name="Feng Y."/>
            <person name="Chen Y."/>
            <person name="Sun X."/>
            <person name="Zhang Y."/>
            <person name="Marsh G.A."/>
            <person name="Crameri G."/>
            <person name="Broder C.C."/>
            <person name="Frey K.G."/>
            <person name="Wang L.F."/>
            <person name="Wang J."/>
        </authorList>
    </citation>
    <scope>NUCLEOTIDE SEQUENCE [LARGE SCALE GENOMIC DNA]</scope>
</reference>
<sequence length="838" mass="91910">MWQCPHSHGTLPSRVSAWLVALKERNGVVPESDSPVKRSGRKTARVLCSEGEEEEDDEAITSSKGQKPAPSSPQVSPPAPVTSPESSPSLAGTSPAATISPSGIPKRLTARKQFSKRKIQDVLEEHGTDKGQEAKRKKAEEEAETPTENLPEPEGAKEKKAEEGDLPMMPPEPQNACKAEPPTESGSEPMEVAKQEPQDEEQAKPPPRAPKMLSSFFTPRKPAVKQEVKEEGPGTPRKEASKGLSHSDVSSRLANYFHLLPGLEQCLAMAGAQETLVGGAGFSSTQHLSLAWQSLSSSSRLRMVETLSNLLRSVVALSPPDLLPILYLSLNCLGPPQQGLELGVGDGVLLKAVAQATGRQLELVRAEAAETGDVGLVAENSRSTQRLMLPPPALTASGVLAKFRDIARLTGSASTARKMDIIKGLFVACRHSEARFITRALSGRLRLGLAEQSVLAALAQAVSLTPPGQEFPPAVVDAGKGKTAEARKTWLEEQGMILKQTFCQVPDLDRIVPVLLEHGLEGLPEHCKLSPGVPLKPMLAHPTRGVSEVLKRFDEAAFTCEYKYDGQRAQIKLPSVTSFILDTEAVAWDREKKQIQPFQVLTTRKRKEVDAAEIQVQVCLYAFDLIYLNGEEVDAAEIQVQVCLYAFDLIYLNGESLVREPLSRRRQLLRENFVETEGEFVFATSLDTKDMDQIAEFLEQCADLSLSPIYPAARGLVDSEKGISFASPRFVRVREDKTPEQATTSAQVDSEKGISLRFPRFVRVREDKTPEQATTSAQVDSEKGISLRFPRFVRVREDKTPEQATTSAQVAWLYKRQSQIQNQEDTDQDSDPDLECFY</sequence>
<evidence type="ECO:0000256" key="8">
    <source>
        <dbReference type="ARBA" id="ARBA00023204"/>
    </source>
</evidence>
<feature type="region of interest" description="Disordered" evidence="10">
    <location>
        <begin position="25"/>
        <end position="246"/>
    </location>
</feature>
<dbReference type="FunFam" id="1.10.3260.10:FF:000001">
    <property type="entry name" value="DNA ligase"/>
    <property type="match status" value="1"/>
</dbReference>
<dbReference type="InterPro" id="IPR036599">
    <property type="entry name" value="DNA_ligase_N_sf"/>
</dbReference>
<keyword evidence="9" id="KW-0131">Cell cycle</keyword>
<feature type="compositionally biased region" description="Basic and acidic residues" evidence="10">
    <location>
        <begin position="191"/>
        <end position="203"/>
    </location>
</feature>
<dbReference type="InterPro" id="IPR012308">
    <property type="entry name" value="DNA_ligase_ATP-dep_N"/>
</dbReference>
<feature type="compositionally biased region" description="Basic and acidic residues" evidence="10">
    <location>
        <begin position="118"/>
        <end position="140"/>
    </location>
</feature>
<keyword evidence="5" id="KW-0227">DNA damage</keyword>
<feature type="domain" description="ATP-dependent DNA ligase family profile" evidence="11">
    <location>
        <begin position="635"/>
        <end position="700"/>
    </location>
</feature>
<dbReference type="SUPFAM" id="SSF117018">
    <property type="entry name" value="ATP-dependent DNA ligase DNA-binding domain"/>
    <property type="match status" value="1"/>
</dbReference>
<dbReference type="GO" id="GO:0005739">
    <property type="term" value="C:mitochondrion"/>
    <property type="evidence" value="ECO:0007669"/>
    <property type="project" value="TreeGrafter"/>
</dbReference>
<evidence type="ECO:0000256" key="6">
    <source>
        <dbReference type="ARBA" id="ARBA00022840"/>
    </source>
</evidence>
<dbReference type="InterPro" id="IPR012310">
    <property type="entry name" value="DNA_ligase_ATP-dep_cent"/>
</dbReference>
<feature type="compositionally biased region" description="Polar residues" evidence="10">
    <location>
        <begin position="85"/>
        <end position="101"/>
    </location>
</feature>
<dbReference type="EMBL" id="KB111838">
    <property type="protein sequence ID" value="ELK25477.1"/>
    <property type="molecule type" value="Genomic_DNA"/>
</dbReference>
<dbReference type="Proteomes" id="UP000010556">
    <property type="component" value="Unassembled WGS sequence"/>
</dbReference>
<keyword evidence="8" id="KW-0234">DNA repair</keyword>
<keyword evidence="3" id="KW-0132">Cell division</keyword>
<dbReference type="GO" id="GO:0005634">
    <property type="term" value="C:nucleus"/>
    <property type="evidence" value="ECO:0007669"/>
    <property type="project" value="TreeGrafter"/>
</dbReference>
<feature type="compositionally biased region" description="Basic and acidic residues" evidence="10">
    <location>
        <begin position="154"/>
        <end position="163"/>
    </location>
</feature>
<feature type="compositionally biased region" description="Basic and acidic residues" evidence="10">
    <location>
        <begin position="224"/>
        <end position="241"/>
    </location>
</feature>
<keyword evidence="4" id="KW-0547">Nucleotide-binding</keyword>
<evidence type="ECO:0000256" key="2">
    <source>
        <dbReference type="ARBA" id="ARBA00022598"/>
    </source>
</evidence>
<organism evidence="12 13">
    <name type="scientific">Myotis davidii</name>
    <name type="common">David's myotis</name>
    <dbReference type="NCBI Taxonomy" id="225400"/>
    <lineage>
        <taxon>Eukaryota</taxon>
        <taxon>Metazoa</taxon>
        <taxon>Chordata</taxon>
        <taxon>Craniata</taxon>
        <taxon>Vertebrata</taxon>
        <taxon>Euteleostomi</taxon>
        <taxon>Mammalia</taxon>
        <taxon>Eutheria</taxon>
        <taxon>Laurasiatheria</taxon>
        <taxon>Chiroptera</taxon>
        <taxon>Yangochiroptera</taxon>
        <taxon>Vespertilionidae</taxon>
        <taxon>Myotis</taxon>
    </lineage>
</organism>
<dbReference type="GO" id="GO:0006281">
    <property type="term" value="P:DNA repair"/>
    <property type="evidence" value="ECO:0007669"/>
    <property type="project" value="UniProtKB-KW"/>
</dbReference>
<dbReference type="SUPFAM" id="SSF56091">
    <property type="entry name" value="DNA ligase/mRNA capping enzyme, catalytic domain"/>
    <property type="match status" value="2"/>
</dbReference>
<dbReference type="SUPFAM" id="SSF50249">
    <property type="entry name" value="Nucleic acid-binding proteins"/>
    <property type="match status" value="3"/>
</dbReference>
<keyword evidence="6" id="KW-0067">ATP-binding</keyword>